<keyword evidence="2" id="KW-0547">Nucleotide-binding</keyword>
<dbReference type="PANTHER" id="PTHR11575:SF24">
    <property type="entry name" value="5'-NUCLEOTIDASE"/>
    <property type="match status" value="1"/>
</dbReference>
<evidence type="ECO:0000256" key="3">
    <source>
        <dbReference type="SAM" id="MobiDB-lite"/>
    </source>
</evidence>
<proteinExistence type="inferred from homology"/>
<dbReference type="Gene3D" id="3.60.21.10">
    <property type="match status" value="1"/>
</dbReference>
<feature type="signal peptide" evidence="2">
    <location>
        <begin position="1"/>
        <end position="30"/>
    </location>
</feature>
<dbReference type="Proteomes" id="UP001500443">
    <property type="component" value="Unassembled WGS sequence"/>
</dbReference>
<organism evidence="6 7">
    <name type="scientific">Streptomyces synnematoformans</name>
    <dbReference type="NCBI Taxonomy" id="415721"/>
    <lineage>
        <taxon>Bacteria</taxon>
        <taxon>Bacillati</taxon>
        <taxon>Actinomycetota</taxon>
        <taxon>Actinomycetes</taxon>
        <taxon>Kitasatosporales</taxon>
        <taxon>Streptomycetaceae</taxon>
        <taxon>Streptomyces</taxon>
    </lineage>
</organism>
<evidence type="ECO:0000313" key="6">
    <source>
        <dbReference type="EMBL" id="GAA2125188.1"/>
    </source>
</evidence>
<feature type="chain" id="PRO_5044959594" evidence="2">
    <location>
        <begin position="31"/>
        <end position="597"/>
    </location>
</feature>
<keyword evidence="2" id="KW-0378">Hydrolase</keyword>
<comment type="caution">
    <text evidence="6">The sequence shown here is derived from an EMBL/GenBank/DDBJ whole genome shotgun (WGS) entry which is preliminary data.</text>
</comment>
<dbReference type="InterPro" id="IPR036907">
    <property type="entry name" value="5'-Nucleotdase_C_sf"/>
</dbReference>
<evidence type="ECO:0000256" key="2">
    <source>
        <dbReference type="RuleBase" id="RU362119"/>
    </source>
</evidence>
<evidence type="ECO:0000256" key="1">
    <source>
        <dbReference type="ARBA" id="ARBA00022729"/>
    </source>
</evidence>
<sequence length="597" mass="62520">MKARPAAPRRRRSFAAGAAAVLGLSLLPWAGVAAVTPSAAQPGPVPVQLLALNDLHGNLDPVDGPAGSVSRITESGDVVRSQAGGVAGLATLLKDAREGQQNTLTVGAGDLIGGSPLLSANFHDEPTIDALEELGLDVASVGNHEFDEGPDELLRIAHGGCHPADGCAVPDEPYDGADFPYLAANVTRKGSAEPLLPPYWIKTLPGGERIGFIGLITRHAPDVISAARIRDVEFHDEVETVERYSRELTEMGVAAQTVLIHEGGAHGDSVPYNEDCDDGGPGAKLGQPIRTLAESFPPDVDVIVSGHSHEPYVCTVPDPAGDPRVVTQAASFGRTYTDLRFALDPGTGDVLRGTVEAANHPVLTATPQDPAMAKLIGTWRERSAELEKKPVGYITDDLPGRGSTAPERPLGGVIADGQVEATRGNGAEIAMIQPGGIRADLTYTSSGDEGDGVVTYAEAFRVSPFETGLVTMTLTGDQLVEVLRQGFSGANEDRARFMQPSAALSYAVDLRLSGGARLDASSVRVAGQPVVADREYRVTVNEFLAEGGNGFTEFKDGTDRRGGDMTDTAALVSYLQSASSPQSPLAPPSPARIEVRE</sequence>
<gene>
    <name evidence="6" type="ORF">GCM10009802_30530</name>
</gene>
<dbReference type="EMBL" id="BAAAPF010000087">
    <property type="protein sequence ID" value="GAA2125188.1"/>
    <property type="molecule type" value="Genomic_DNA"/>
</dbReference>
<dbReference type="InterPro" id="IPR029052">
    <property type="entry name" value="Metallo-depent_PP-like"/>
</dbReference>
<protein>
    <submittedName>
        <fullName evidence="6">Bifunctional metallophosphatase/5'-nucleotidase</fullName>
    </submittedName>
</protein>
<dbReference type="PANTHER" id="PTHR11575">
    <property type="entry name" value="5'-NUCLEOTIDASE-RELATED"/>
    <property type="match status" value="1"/>
</dbReference>
<keyword evidence="1 2" id="KW-0732">Signal</keyword>
<feature type="domain" description="Calcineurin-like phosphoesterase" evidence="4">
    <location>
        <begin position="49"/>
        <end position="311"/>
    </location>
</feature>
<accession>A0ABN2YCK2</accession>
<dbReference type="InterPro" id="IPR008334">
    <property type="entry name" value="5'-Nucleotdase_C"/>
</dbReference>
<dbReference type="InterPro" id="IPR006179">
    <property type="entry name" value="5_nucleotidase/apyrase"/>
</dbReference>
<evidence type="ECO:0000259" key="5">
    <source>
        <dbReference type="Pfam" id="PF02872"/>
    </source>
</evidence>
<dbReference type="PRINTS" id="PR01607">
    <property type="entry name" value="APYRASEFAMLY"/>
</dbReference>
<keyword evidence="7" id="KW-1185">Reference proteome</keyword>
<dbReference type="Gene3D" id="3.90.780.10">
    <property type="entry name" value="5'-Nucleotidase, C-terminal domain"/>
    <property type="match status" value="1"/>
</dbReference>
<dbReference type="Pfam" id="PF00149">
    <property type="entry name" value="Metallophos"/>
    <property type="match status" value="1"/>
</dbReference>
<dbReference type="SUPFAM" id="SSF55816">
    <property type="entry name" value="5'-nucleotidase (syn. UDP-sugar hydrolase), C-terminal domain"/>
    <property type="match status" value="1"/>
</dbReference>
<feature type="region of interest" description="Disordered" evidence="3">
    <location>
        <begin position="576"/>
        <end position="597"/>
    </location>
</feature>
<evidence type="ECO:0000313" key="7">
    <source>
        <dbReference type="Proteomes" id="UP001500443"/>
    </source>
</evidence>
<feature type="domain" description="5'-Nucleotidase C-terminal" evidence="5">
    <location>
        <begin position="391"/>
        <end position="555"/>
    </location>
</feature>
<dbReference type="SUPFAM" id="SSF56300">
    <property type="entry name" value="Metallo-dependent phosphatases"/>
    <property type="match status" value="1"/>
</dbReference>
<dbReference type="Pfam" id="PF02872">
    <property type="entry name" value="5_nucleotid_C"/>
    <property type="match status" value="1"/>
</dbReference>
<dbReference type="InterPro" id="IPR004843">
    <property type="entry name" value="Calcineurin-like_PHP"/>
</dbReference>
<reference evidence="6 7" key="1">
    <citation type="journal article" date="2019" name="Int. J. Syst. Evol. Microbiol.">
        <title>The Global Catalogue of Microorganisms (GCM) 10K type strain sequencing project: providing services to taxonomists for standard genome sequencing and annotation.</title>
        <authorList>
            <consortium name="The Broad Institute Genomics Platform"/>
            <consortium name="The Broad Institute Genome Sequencing Center for Infectious Disease"/>
            <person name="Wu L."/>
            <person name="Ma J."/>
        </authorList>
    </citation>
    <scope>NUCLEOTIDE SEQUENCE [LARGE SCALE GENOMIC DNA]</scope>
    <source>
        <strain evidence="6 7">JCM 15481</strain>
    </source>
</reference>
<name>A0ABN2YCK2_9ACTN</name>
<evidence type="ECO:0000259" key="4">
    <source>
        <dbReference type="Pfam" id="PF00149"/>
    </source>
</evidence>
<comment type="similarity">
    <text evidence="2">Belongs to the 5'-nucleotidase family.</text>
</comment>